<dbReference type="EMBL" id="LR796984">
    <property type="protein sequence ID" value="CAB4179910.1"/>
    <property type="molecule type" value="Genomic_DNA"/>
</dbReference>
<accession>A0A6J5QYA7</accession>
<proteinExistence type="predicted"/>
<reference evidence="4" key="1">
    <citation type="submission" date="2020-05" db="EMBL/GenBank/DDBJ databases">
        <authorList>
            <person name="Chiriac C."/>
            <person name="Salcher M."/>
            <person name="Ghai R."/>
            <person name="Kavagutti S V."/>
        </authorList>
    </citation>
    <scope>NUCLEOTIDE SEQUENCE</scope>
</reference>
<evidence type="ECO:0000256" key="1">
    <source>
        <dbReference type="SAM" id="MobiDB-lite"/>
    </source>
</evidence>
<feature type="region of interest" description="Disordered" evidence="1">
    <location>
        <begin position="1"/>
        <end position="56"/>
    </location>
</feature>
<dbReference type="EMBL" id="LR796920">
    <property type="protein sequence ID" value="CAB4175160.1"/>
    <property type="molecule type" value="Genomic_DNA"/>
</dbReference>
<dbReference type="EMBL" id="LR797127">
    <property type="protein sequence ID" value="CAB4188742.1"/>
    <property type="molecule type" value="Genomic_DNA"/>
</dbReference>
<gene>
    <name evidence="3" type="ORF">UFOVP1035_117</name>
    <name evidence="4" type="ORF">UFOVP1181_76</name>
    <name evidence="2" type="ORF">UFOVP965_121</name>
</gene>
<protein>
    <submittedName>
        <fullName evidence="4">Uncharacterized protein</fullName>
    </submittedName>
</protein>
<feature type="region of interest" description="Disordered" evidence="1">
    <location>
        <begin position="70"/>
        <end position="92"/>
    </location>
</feature>
<evidence type="ECO:0000313" key="4">
    <source>
        <dbReference type="EMBL" id="CAB4188742.1"/>
    </source>
</evidence>
<evidence type="ECO:0000313" key="2">
    <source>
        <dbReference type="EMBL" id="CAB4175160.1"/>
    </source>
</evidence>
<feature type="compositionally biased region" description="Polar residues" evidence="1">
    <location>
        <begin position="77"/>
        <end position="92"/>
    </location>
</feature>
<name>A0A6J5QYA7_9CAUD</name>
<evidence type="ECO:0000313" key="3">
    <source>
        <dbReference type="EMBL" id="CAB4179910.1"/>
    </source>
</evidence>
<organism evidence="4">
    <name type="scientific">uncultured Caudovirales phage</name>
    <dbReference type="NCBI Taxonomy" id="2100421"/>
    <lineage>
        <taxon>Viruses</taxon>
        <taxon>Duplodnaviria</taxon>
        <taxon>Heunggongvirae</taxon>
        <taxon>Uroviricota</taxon>
        <taxon>Caudoviricetes</taxon>
        <taxon>Peduoviridae</taxon>
        <taxon>Maltschvirus</taxon>
        <taxon>Maltschvirus maltsch</taxon>
    </lineage>
</organism>
<feature type="compositionally biased region" description="Basic residues" evidence="1">
    <location>
        <begin position="23"/>
        <end position="41"/>
    </location>
</feature>
<sequence>MKHSSDLHGIDNIAKAIPASPHYKTKKASPKKKVAAKKAPKAKPATDVSYAPPQTPAVDLTKIDRVRKPAAPRTPGYVQTTLPGMRNTKQFK</sequence>